<dbReference type="GO" id="GO:0015031">
    <property type="term" value="P:protein transport"/>
    <property type="evidence" value="ECO:0007669"/>
    <property type="project" value="UniProtKB-KW"/>
</dbReference>
<keyword evidence="7 10" id="KW-1133">Transmembrane helix</keyword>
<reference evidence="13" key="1">
    <citation type="submission" date="2016-08" db="EMBL/GenBank/DDBJ databases">
        <authorList>
            <person name="Varghese N."/>
            <person name="Submissions Spin"/>
        </authorList>
    </citation>
    <scope>NUCLEOTIDE SEQUENCE [LARGE SCALE GENOMIC DNA]</scope>
    <source>
        <strain evidence="13">R-53094</strain>
    </source>
</reference>
<dbReference type="Pfam" id="PF00528">
    <property type="entry name" value="BPD_transp_1"/>
    <property type="match status" value="1"/>
</dbReference>
<accession>A0A1C4BMG4</accession>
<comment type="similarity">
    <text evidence="9">Belongs to the binding-protein-dependent transport system permease family. OppBC subfamily.</text>
</comment>
<dbReference type="OrthoDB" id="9797472at2"/>
<dbReference type="InterPro" id="IPR050366">
    <property type="entry name" value="BP-dependent_transpt_permease"/>
</dbReference>
<organism evidence="12 13">
    <name type="scientific">Weissella bombi</name>
    <dbReference type="NCBI Taxonomy" id="1505725"/>
    <lineage>
        <taxon>Bacteria</taxon>
        <taxon>Bacillati</taxon>
        <taxon>Bacillota</taxon>
        <taxon>Bacilli</taxon>
        <taxon>Lactobacillales</taxon>
        <taxon>Lactobacillaceae</taxon>
        <taxon>Weissella</taxon>
    </lineage>
</organism>
<gene>
    <name evidence="12" type="ORF">GA0061074_11315</name>
</gene>
<dbReference type="Pfam" id="PF12911">
    <property type="entry name" value="OppC_N"/>
    <property type="match status" value="1"/>
</dbReference>
<feature type="domain" description="ABC transmembrane type-1" evidence="11">
    <location>
        <begin position="141"/>
        <end position="330"/>
    </location>
</feature>
<keyword evidence="2 10" id="KW-0813">Transport</keyword>
<feature type="transmembrane region" description="Helical" evidence="10">
    <location>
        <begin position="180"/>
        <end position="199"/>
    </location>
</feature>
<keyword evidence="8 10" id="KW-0472">Membrane</keyword>
<keyword evidence="13" id="KW-1185">Reference proteome</keyword>
<dbReference type="PANTHER" id="PTHR43386">
    <property type="entry name" value="OLIGOPEPTIDE TRANSPORT SYSTEM PERMEASE PROTEIN APPC"/>
    <property type="match status" value="1"/>
</dbReference>
<dbReference type="RefSeq" id="WP_092463465.1">
    <property type="nucleotide sequence ID" value="NZ_BJEE01000003.1"/>
</dbReference>
<keyword evidence="3" id="KW-1003">Cell membrane</keyword>
<evidence type="ECO:0000256" key="3">
    <source>
        <dbReference type="ARBA" id="ARBA00022475"/>
    </source>
</evidence>
<evidence type="ECO:0000256" key="9">
    <source>
        <dbReference type="ARBA" id="ARBA00024202"/>
    </source>
</evidence>
<evidence type="ECO:0000256" key="2">
    <source>
        <dbReference type="ARBA" id="ARBA00022448"/>
    </source>
</evidence>
<evidence type="ECO:0000256" key="8">
    <source>
        <dbReference type="ARBA" id="ARBA00023136"/>
    </source>
</evidence>
<evidence type="ECO:0000256" key="5">
    <source>
        <dbReference type="ARBA" id="ARBA00022856"/>
    </source>
</evidence>
<dbReference type="SUPFAM" id="SSF161098">
    <property type="entry name" value="MetI-like"/>
    <property type="match status" value="1"/>
</dbReference>
<dbReference type="GO" id="GO:0015833">
    <property type="term" value="P:peptide transport"/>
    <property type="evidence" value="ECO:0007669"/>
    <property type="project" value="UniProtKB-KW"/>
</dbReference>
<sequence>MSEKVNLTADDFKLLPADRHTDNEEILKPSVSFLKDAWRRLKKNKGAFISLWVLLAVFVVAFASSPVANSKATSRQDVTIQNLPARLPGVLGEIPGFTGESKLDGTKVDQYESAGVSDKKNYWFGTDQFGRDIFKRVLYGTRISLEVALIATLMDLVIGVIYGITSGWRGGKVDIVMQRIIEIVSSIPNLVVFVLLILVMKPGMLSISLGIALTSWTSMARLVRAQVLTAKEQDYILAARTLGSSTWRIGLRHLVPNLSSTIIVQLMFTIPSAIFFEALLSFIGLGIPVPMASLGTLLNDGQKAMQFYPYQLVIPAVILAIIMIAFNLLGDGLRDAFDPRTKD</sequence>
<dbReference type="PANTHER" id="PTHR43386:SF24">
    <property type="entry name" value="OLIGOPEPTIDE TRANSPORT SYSTEM PERMEASE PROTEIN AMID"/>
    <property type="match status" value="1"/>
</dbReference>
<dbReference type="PROSITE" id="PS50928">
    <property type="entry name" value="ABC_TM1"/>
    <property type="match status" value="1"/>
</dbReference>
<proteinExistence type="inferred from homology"/>
<evidence type="ECO:0000259" key="11">
    <source>
        <dbReference type="PROSITE" id="PS50928"/>
    </source>
</evidence>
<dbReference type="InterPro" id="IPR025966">
    <property type="entry name" value="OppC_N"/>
</dbReference>
<feature type="transmembrane region" description="Helical" evidence="10">
    <location>
        <begin position="262"/>
        <end position="287"/>
    </location>
</feature>
<dbReference type="GO" id="GO:0055085">
    <property type="term" value="P:transmembrane transport"/>
    <property type="evidence" value="ECO:0007669"/>
    <property type="project" value="InterPro"/>
</dbReference>
<evidence type="ECO:0000256" key="1">
    <source>
        <dbReference type="ARBA" id="ARBA00004651"/>
    </source>
</evidence>
<dbReference type="InterPro" id="IPR035906">
    <property type="entry name" value="MetI-like_sf"/>
</dbReference>
<evidence type="ECO:0000256" key="7">
    <source>
        <dbReference type="ARBA" id="ARBA00022989"/>
    </source>
</evidence>
<dbReference type="EMBL" id="FMAO01000013">
    <property type="protein sequence ID" value="SCC08065.1"/>
    <property type="molecule type" value="Genomic_DNA"/>
</dbReference>
<keyword evidence="4 10" id="KW-0812">Transmembrane</keyword>
<protein>
    <submittedName>
        <fullName evidence="12">Oligopeptide transport system permease protein</fullName>
    </submittedName>
</protein>
<comment type="subcellular location">
    <subcellularLocation>
        <location evidence="1 10">Cell membrane</location>
        <topology evidence="1 10">Multi-pass membrane protein</topology>
    </subcellularLocation>
</comment>
<feature type="transmembrane region" description="Helical" evidence="10">
    <location>
        <begin position="147"/>
        <end position="168"/>
    </location>
</feature>
<feature type="transmembrane region" description="Helical" evidence="10">
    <location>
        <begin position="307"/>
        <end position="330"/>
    </location>
</feature>
<dbReference type="GO" id="GO:0005886">
    <property type="term" value="C:plasma membrane"/>
    <property type="evidence" value="ECO:0007669"/>
    <property type="project" value="UniProtKB-SubCell"/>
</dbReference>
<dbReference type="InterPro" id="IPR000515">
    <property type="entry name" value="MetI-like"/>
</dbReference>
<name>A0A1C4BMG4_9LACO</name>
<dbReference type="AlphaFoldDB" id="A0A1C4BMG4"/>
<evidence type="ECO:0000256" key="10">
    <source>
        <dbReference type="RuleBase" id="RU363032"/>
    </source>
</evidence>
<evidence type="ECO:0000313" key="12">
    <source>
        <dbReference type="EMBL" id="SCC08065.1"/>
    </source>
</evidence>
<dbReference type="CDD" id="cd06261">
    <property type="entry name" value="TM_PBP2"/>
    <property type="match status" value="1"/>
</dbReference>
<evidence type="ECO:0000256" key="4">
    <source>
        <dbReference type="ARBA" id="ARBA00022692"/>
    </source>
</evidence>
<dbReference type="STRING" id="1505725.GA0061074_11315"/>
<evidence type="ECO:0000256" key="6">
    <source>
        <dbReference type="ARBA" id="ARBA00022927"/>
    </source>
</evidence>
<dbReference type="Gene3D" id="1.10.3720.10">
    <property type="entry name" value="MetI-like"/>
    <property type="match status" value="1"/>
</dbReference>
<keyword evidence="5" id="KW-0571">Peptide transport</keyword>
<feature type="transmembrane region" description="Helical" evidence="10">
    <location>
        <begin position="47"/>
        <end position="68"/>
    </location>
</feature>
<keyword evidence="6" id="KW-0653">Protein transport</keyword>
<dbReference type="Proteomes" id="UP000199268">
    <property type="component" value="Unassembled WGS sequence"/>
</dbReference>
<evidence type="ECO:0000313" key="13">
    <source>
        <dbReference type="Proteomes" id="UP000199268"/>
    </source>
</evidence>